<feature type="region of interest" description="Disordered" evidence="1">
    <location>
        <begin position="102"/>
        <end position="125"/>
    </location>
</feature>
<dbReference type="Proteomes" id="UP000233276">
    <property type="component" value="Chromosome"/>
</dbReference>
<evidence type="ECO:0000313" key="3">
    <source>
        <dbReference type="Proteomes" id="UP000233276"/>
    </source>
</evidence>
<dbReference type="AlphaFoldDB" id="A0A2K9DF55"/>
<sequence>MVGMSTFVDAAHPRGATGRFIHKQNDAPSAALLDEAREWLPAGDGCTCLVNPTPFTHYGAVEPGDALEPDPDCPKHFSLDDRSLAEAEWMERNETWANDAAAGIAEEPDPNEGSLDAWASSGTPF</sequence>
<gene>
    <name evidence="2" type="ORF">CXR34_08980</name>
</gene>
<protein>
    <submittedName>
        <fullName evidence="2">Uncharacterized protein</fullName>
    </submittedName>
</protein>
<proteinExistence type="predicted"/>
<dbReference type="EMBL" id="CP025299">
    <property type="protein sequence ID" value="AUG29569.1"/>
    <property type="molecule type" value="Genomic_DNA"/>
</dbReference>
<evidence type="ECO:0000313" key="2">
    <source>
        <dbReference type="EMBL" id="AUG29569.1"/>
    </source>
</evidence>
<evidence type="ECO:0000256" key="1">
    <source>
        <dbReference type="SAM" id="MobiDB-lite"/>
    </source>
</evidence>
<name>A0A2K9DF55_9MICO</name>
<dbReference type="KEGG" id="mhos:CXR34_08980"/>
<organism evidence="2 3">
    <name type="scientific">Microbacterium hominis</name>
    <dbReference type="NCBI Taxonomy" id="162426"/>
    <lineage>
        <taxon>Bacteria</taxon>
        <taxon>Bacillati</taxon>
        <taxon>Actinomycetota</taxon>
        <taxon>Actinomycetes</taxon>
        <taxon>Micrococcales</taxon>
        <taxon>Microbacteriaceae</taxon>
        <taxon>Microbacterium</taxon>
    </lineage>
</organism>
<reference evidence="2 3" key="1">
    <citation type="submission" date="2017-12" db="EMBL/GenBank/DDBJ databases">
        <title>Isolation and characterization of estrogens degradatiion strain Microbacterium hominis SJTG1.</title>
        <authorList>
            <person name="Xiong W."/>
            <person name="Yin C."/>
            <person name="Zheng D."/>
            <person name="Liang R."/>
        </authorList>
    </citation>
    <scope>NUCLEOTIDE SEQUENCE [LARGE SCALE GENOMIC DNA]</scope>
    <source>
        <strain evidence="2 3">SJTG1</strain>
    </source>
</reference>
<accession>A0A2K9DF55</accession>